<gene>
    <name evidence="2" type="ORF">GCM10011322_35650</name>
</gene>
<feature type="region of interest" description="Disordered" evidence="1">
    <location>
        <begin position="138"/>
        <end position="200"/>
    </location>
</feature>
<evidence type="ECO:0008006" key="4">
    <source>
        <dbReference type="Google" id="ProtNLM"/>
    </source>
</evidence>
<dbReference type="AlphaFoldDB" id="A0A917V755"/>
<organism evidence="2 3">
    <name type="scientific">Salinarimonas ramus</name>
    <dbReference type="NCBI Taxonomy" id="690164"/>
    <lineage>
        <taxon>Bacteria</taxon>
        <taxon>Pseudomonadati</taxon>
        <taxon>Pseudomonadota</taxon>
        <taxon>Alphaproteobacteria</taxon>
        <taxon>Hyphomicrobiales</taxon>
        <taxon>Salinarimonadaceae</taxon>
        <taxon>Salinarimonas</taxon>
    </lineage>
</organism>
<evidence type="ECO:0000256" key="1">
    <source>
        <dbReference type="SAM" id="MobiDB-lite"/>
    </source>
</evidence>
<evidence type="ECO:0000313" key="2">
    <source>
        <dbReference type="EMBL" id="GGK45305.1"/>
    </source>
</evidence>
<feature type="compositionally biased region" description="Low complexity" evidence="1">
    <location>
        <begin position="139"/>
        <end position="148"/>
    </location>
</feature>
<proteinExistence type="predicted"/>
<dbReference type="RefSeq" id="WP_188914611.1">
    <property type="nucleotide sequence ID" value="NZ_BMMF01000011.1"/>
</dbReference>
<feature type="compositionally biased region" description="Pro residues" evidence="1">
    <location>
        <begin position="178"/>
        <end position="190"/>
    </location>
</feature>
<comment type="caution">
    <text evidence="2">The sequence shown here is derived from an EMBL/GenBank/DDBJ whole genome shotgun (WGS) entry which is preliminary data.</text>
</comment>
<dbReference type="InterPro" id="IPR009282">
    <property type="entry name" value="DUF937"/>
</dbReference>
<protein>
    <recommendedName>
        <fullName evidence="4">DUF937 domain-containing protein</fullName>
    </recommendedName>
</protein>
<dbReference type="Pfam" id="PF06078">
    <property type="entry name" value="DUF937"/>
    <property type="match status" value="1"/>
</dbReference>
<keyword evidence="3" id="KW-1185">Reference proteome</keyword>
<reference evidence="2 3" key="1">
    <citation type="journal article" date="2014" name="Int. J. Syst. Evol. Microbiol.">
        <title>Complete genome sequence of Corynebacterium casei LMG S-19264T (=DSM 44701T), isolated from a smear-ripened cheese.</title>
        <authorList>
            <consortium name="US DOE Joint Genome Institute (JGI-PGF)"/>
            <person name="Walter F."/>
            <person name="Albersmeier A."/>
            <person name="Kalinowski J."/>
            <person name="Ruckert C."/>
        </authorList>
    </citation>
    <scope>NUCLEOTIDE SEQUENCE [LARGE SCALE GENOMIC DNA]</scope>
    <source>
        <strain evidence="2 3">CGMCC 1.9161</strain>
    </source>
</reference>
<accession>A0A917V755</accession>
<dbReference type="EMBL" id="BMMF01000011">
    <property type="protein sequence ID" value="GGK45305.1"/>
    <property type="molecule type" value="Genomic_DNA"/>
</dbReference>
<dbReference type="Proteomes" id="UP000600449">
    <property type="component" value="Unassembled WGS sequence"/>
</dbReference>
<sequence>MTNLFDLMRAAQGGAAFDNFATNLGLSTEETQKAVAALVPAFAMGLQRSAARPEAMDALARMMASGAFAGAWQDAAAAFAPRTRETGSDAAATLFGSREHAARVADQAAALSGVAGEATGRMLPILAAMLMDGMARMGPPSAESAAAKEPSRRETPRASSDAAGNPWEAMFATMMGAPPKPAPEPEPSAPEPEKDAQAAAEDAFAAMRKMIDAGREMQDAQLAMIKAMMDGFLGRK</sequence>
<name>A0A917V755_9HYPH</name>
<evidence type="ECO:0000313" key="3">
    <source>
        <dbReference type="Proteomes" id="UP000600449"/>
    </source>
</evidence>